<sequence length="481" mass="55969">MSSATTDDVFQTFLELEKAAEFFDVRIDGVPIWERIRHPVYRDIKKELGVENEAHTSSTIKSKPKQYLHVLQSFVTSAVDKNPLLVTDKNFLTYGHARRKQLKDDLWWDIYFDPIYEELDVDFAYLEKQYQNGHLTPAKTDNIKYRDIIHSLARVWRKTGIDIPQFNATELDQIDYIEDQIEEEFKVKLDLTEQVRYKLEIRRPLHRLYQQMLRRIDPKLVLLVVSYGRETFIESCSEMDIPVAELQHGIIHPKHLGYTYPGTRDKITFPDYLLVWGDYWKTQATFPIPDDRVLTVGYPYLERSINQYESTSSQEQIVFISQGTIGEELSKFAVEVDRHSEIDHDIVYKLHPGEYDRWQDEYPWLVNANFEVIDGSEPPLYELFSESSVQVGVYSTAIYEGLAFDLETYVYDCAGPNVLEPLIEEGSAELIASVDELVAALGTEKNSFKSDYYFAPNATENVCDILERLADEGTPYQEDCY</sequence>
<accession>A0A202E4J8</accession>
<evidence type="ECO:0000313" key="2">
    <source>
        <dbReference type="Proteomes" id="UP000196084"/>
    </source>
</evidence>
<dbReference type="RefSeq" id="WP_217895831.1">
    <property type="nucleotide sequence ID" value="NZ_MWPH01000004.1"/>
</dbReference>
<evidence type="ECO:0000313" key="1">
    <source>
        <dbReference type="EMBL" id="OVE83139.1"/>
    </source>
</evidence>
<reference evidence="1 2" key="1">
    <citation type="submission" date="2017-02" db="EMBL/GenBank/DDBJ databases">
        <title>Natronthermophilus aegyptiacus gen. nov.,sp. nov., an aerobic, extremely halophilic alkalithermophilic archaeon isolated from the athalassohaline Wadi An Natrun, Egypt.</title>
        <authorList>
            <person name="Zhao B."/>
        </authorList>
    </citation>
    <scope>NUCLEOTIDE SEQUENCE [LARGE SCALE GENOMIC DNA]</scope>
    <source>
        <strain evidence="1 2">CGMCC 1.3597</strain>
    </source>
</reference>
<keyword evidence="2" id="KW-1185">Reference proteome</keyword>
<name>A0A202E4J8_9EURY</name>
<organism evidence="1 2">
    <name type="scientific">Natronolimnobius baerhuensis</name>
    <dbReference type="NCBI Taxonomy" id="253108"/>
    <lineage>
        <taxon>Archaea</taxon>
        <taxon>Methanobacteriati</taxon>
        <taxon>Methanobacteriota</taxon>
        <taxon>Stenosarchaea group</taxon>
        <taxon>Halobacteria</taxon>
        <taxon>Halobacteriales</taxon>
        <taxon>Natrialbaceae</taxon>
        <taxon>Natronolimnobius</taxon>
    </lineage>
</organism>
<dbReference type="OrthoDB" id="76247at2157"/>
<dbReference type="EMBL" id="MWPH01000004">
    <property type="protein sequence ID" value="OVE83139.1"/>
    <property type="molecule type" value="Genomic_DNA"/>
</dbReference>
<proteinExistence type="predicted"/>
<gene>
    <name evidence="1" type="ORF">B2G88_17160</name>
</gene>
<dbReference type="Proteomes" id="UP000196084">
    <property type="component" value="Unassembled WGS sequence"/>
</dbReference>
<dbReference type="AlphaFoldDB" id="A0A202E4J8"/>
<comment type="caution">
    <text evidence="1">The sequence shown here is derived from an EMBL/GenBank/DDBJ whole genome shotgun (WGS) entry which is preliminary data.</text>
</comment>
<protein>
    <submittedName>
        <fullName evidence="1">Uncharacterized protein</fullName>
    </submittedName>
</protein>